<keyword evidence="10" id="KW-1185">Reference proteome</keyword>
<name>A0AAN9VSC1_9ORTH</name>
<dbReference type="Pfam" id="PF07527">
    <property type="entry name" value="Hairy_orange"/>
    <property type="match status" value="1"/>
</dbReference>
<proteinExistence type="predicted"/>
<dbReference type="AlphaFoldDB" id="A0AAN9VSC1"/>
<evidence type="ECO:0000256" key="2">
    <source>
        <dbReference type="ARBA" id="ARBA00023015"/>
    </source>
</evidence>
<dbReference type="SUPFAM" id="SSF47459">
    <property type="entry name" value="HLH, helix-loop-helix DNA-binding domain"/>
    <property type="match status" value="1"/>
</dbReference>
<dbReference type="SMART" id="SM00511">
    <property type="entry name" value="ORANGE"/>
    <property type="match status" value="1"/>
</dbReference>
<gene>
    <name evidence="9" type="ORF">R5R35_005627</name>
</gene>
<protein>
    <submittedName>
        <fullName evidence="9">Uncharacterized protein</fullName>
    </submittedName>
</protein>
<feature type="compositionally biased region" description="Pro residues" evidence="6">
    <location>
        <begin position="292"/>
        <end position="323"/>
    </location>
</feature>
<reference evidence="9 10" key="1">
    <citation type="submission" date="2024-03" db="EMBL/GenBank/DDBJ databases">
        <title>The genome assembly and annotation of the cricket Gryllus longicercus Weissman &amp; Gray.</title>
        <authorList>
            <person name="Szrajer S."/>
            <person name="Gray D."/>
            <person name="Ylla G."/>
        </authorList>
    </citation>
    <scope>NUCLEOTIDE SEQUENCE [LARGE SCALE GENOMIC DNA]</scope>
    <source>
        <strain evidence="9">DAG 2021-001</strain>
        <tissue evidence="9">Whole body minus gut</tissue>
    </source>
</reference>
<comment type="subcellular location">
    <subcellularLocation>
        <location evidence="1">Nucleus</location>
    </subcellularLocation>
</comment>
<feature type="compositionally biased region" description="Low complexity" evidence="6">
    <location>
        <begin position="163"/>
        <end position="181"/>
    </location>
</feature>
<evidence type="ECO:0000256" key="3">
    <source>
        <dbReference type="ARBA" id="ARBA00023125"/>
    </source>
</evidence>
<dbReference type="CDD" id="cd18913">
    <property type="entry name" value="bHLH-O_hairy_like"/>
    <property type="match status" value="1"/>
</dbReference>
<evidence type="ECO:0000259" key="8">
    <source>
        <dbReference type="PROSITE" id="PS51054"/>
    </source>
</evidence>
<dbReference type="Pfam" id="PF00010">
    <property type="entry name" value="HLH"/>
    <property type="match status" value="1"/>
</dbReference>
<feature type="compositionally biased region" description="Low complexity" evidence="6">
    <location>
        <begin position="270"/>
        <end position="291"/>
    </location>
</feature>
<evidence type="ECO:0000259" key="7">
    <source>
        <dbReference type="PROSITE" id="PS50888"/>
    </source>
</evidence>
<feature type="region of interest" description="Disordered" evidence="6">
    <location>
        <begin position="238"/>
        <end position="349"/>
    </location>
</feature>
<feature type="domain" description="Orange" evidence="8">
    <location>
        <begin position="100"/>
        <end position="133"/>
    </location>
</feature>
<organism evidence="9 10">
    <name type="scientific">Gryllus longicercus</name>
    <dbReference type="NCBI Taxonomy" id="2509291"/>
    <lineage>
        <taxon>Eukaryota</taxon>
        <taxon>Metazoa</taxon>
        <taxon>Ecdysozoa</taxon>
        <taxon>Arthropoda</taxon>
        <taxon>Hexapoda</taxon>
        <taxon>Insecta</taxon>
        <taxon>Pterygota</taxon>
        <taxon>Neoptera</taxon>
        <taxon>Polyneoptera</taxon>
        <taxon>Orthoptera</taxon>
        <taxon>Ensifera</taxon>
        <taxon>Gryllidea</taxon>
        <taxon>Grylloidea</taxon>
        <taxon>Gryllidae</taxon>
        <taxon>Gryllinae</taxon>
        <taxon>Gryllus</taxon>
    </lineage>
</organism>
<dbReference type="SMART" id="SM00353">
    <property type="entry name" value="HLH"/>
    <property type="match status" value="1"/>
</dbReference>
<dbReference type="Proteomes" id="UP001378592">
    <property type="component" value="Unassembled WGS sequence"/>
</dbReference>
<accession>A0AAN9VSC1</accession>
<feature type="compositionally biased region" description="Low complexity" evidence="6">
    <location>
        <begin position="554"/>
        <end position="569"/>
    </location>
</feature>
<evidence type="ECO:0000256" key="6">
    <source>
        <dbReference type="SAM" id="MobiDB-lite"/>
    </source>
</evidence>
<comment type="caution">
    <text evidence="9">The sequence shown here is derived from an EMBL/GenBank/DDBJ whole genome shotgun (WGS) entry which is preliminary data.</text>
</comment>
<feature type="region of interest" description="Disordered" evidence="6">
    <location>
        <begin position="516"/>
        <end position="585"/>
    </location>
</feature>
<keyword evidence="4" id="KW-0804">Transcription</keyword>
<evidence type="ECO:0000256" key="5">
    <source>
        <dbReference type="ARBA" id="ARBA00023242"/>
    </source>
</evidence>
<dbReference type="Gene3D" id="6.10.250.980">
    <property type="match status" value="1"/>
</dbReference>
<sequence length="585" mass="61180">MPISEDEYDHHPGQPQHGMSKAEQRRSNKPIMEKRRRARINHCLNELKSLILDAMKKDPARHSKLEKADILEMTVKHLQSVQRQQLAVAVATDPAVLHKFKTGFNECAGEVSRYIGRLDGVEPAVKQRLVSHLAHCVSGLQQLTPLAFTAAVQPPAAPPPQQPASAPAAGDVNNNRGAANATAPPAAGLQLIPSRLPSGEFALLLPGGGNLQGLPFFPAPPAPAGAAATAATLIDRSHPSAFTAVDRPRRTPPPHGLSPAYQHPPPPLSPASSVSSGDDCSLTSEPYLSSSSPPPPPLQPQLPAPASAPAPTTPNSFKPPPLPAVESQPPSAPPPPPPPPPPPKTTASVGVGTVTEVKLEFKTIPMHGTAVFPIITTSPSPAAVATSAAITTLSVAAPTSVHQPLTVITTQPSATFKSATGTVSAVVPTVPSVTFCAAPAIKDPLDFSIKKEEHPHQQSASTQTTSTLGMKRSLPANFNITDPSDSSSSLMFASPNKIPRYSLHIKTETEVSAMHISPRGLEQPTVSTGGPLLKVTTPKHPYSTVGEDLTNKPSQSSTTTSTSEGASTSGNDASHAGNKDMWRPW</sequence>
<evidence type="ECO:0000256" key="4">
    <source>
        <dbReference type="ARBA" id="ARBA00023163"/>
    </source>
</evidence>
<dbReference type="InterPro" id="IPR050370">
    <property type="entry name" value="HES_HEY"/>
</dbReference>
<dbReference type="GO" id="GO:0006355">
    <property type="term" value="P:regulation of DNA-templated transcription"/>
    <property type="evidence" value="ECO:0007669"/>
    <property type="project" value="InterPro"/>
</dbReference>
<evidence type="ECO:0000256" key="1">
    <source>
        <dbReference type="ARBA" id="ARBA00004123"/>
    </source>
</evidence>
<feature type="region of interest" description="Disordered" evidence="6">
    <location>
        <begin position="1"/>
        <end position="30"/>
    </location>
</feature>
<dbReference type="PANTHER" id="PTHR10985">
    <property type="entry name" value="BASIC HELIX-LOOP-HELIX TRANSCRIPTION FACTOR, HES-RELATED"/>
    <property type="match status" value="1"/>
</dbReference>
<evidence type="ECO:0000313" key="9">
    <source>
        <dbReference type="EMBL" id="KAK7865907.1"/>
    </source>
</evidence>
<dbReference type="FunFam" id="4.10.280.10:FF:000009">
    <property type="entry name" value="Transcription factor HES-1"/>
    <property type="match status" value="1"/>
</dbReference>
<feature type="compositionally biased region" description="Pro residues" evidence="6">
    <location>
        <begin position="330"/>
        <end position="344"/>
    </location>
</feature>
<feature type="domain" description="BHLH" evidence="7">
    <location>
        <begin position="24"/>
        <end position="81"/>
    </location>
</feature>
<dbReference type="GO" id="GO:1990837">
    <property type="term" value="F:sequence-specific double-stranded DNA binding"/>
    <property type="evidence" value="ECO:0007669"/>
    <property type="project" value="UniProtKB-ARBA"/>
</dbReference>
<dbReference type="EMBL" id="JAZDUA010000163">
    <property type="protein sequence ID" value="KAK7865907.1"/>
    <property type="molecule type" value="Genomic_DNA"/>
</dbReference>
<dbReference type="PROSITE" id="PS51054">
    <property type="entry name" value="ORANGE"/>
    <property type="match status" value="1"/>
</dbReference>
<feature type="region of interest" description="Disordered" evidence="6">
    <location>
        <begin position="152"/>
        <end position="181"/>
    </location>
</feature>
<keyword evidence="2" id="KW-0805">Transcription regulation</keyword>
<dbReference type="InterPro" id="IPR036638">
    <property type="entry name" value="HLH_DNA-bd_sf"/>
</dbReference>
<dbReference type="Gene3D" id="4.10.280.10">
    <property type="entry name" value="Helix-loop-helix DNA-binding domain"/>
    <property type="match status" value="1"/>
</dbReference>
<dbReference type="PROSITE" id="PS50888">
    <property type="entry name" value="BHLH"/>
    <property type="match status" value="1"/>
</dbReference>
<dbReference type="InterPro" id="IPR003650">
    <property type="entry name" value="Orange_dom"/>
</dbReference>
<dbReference type="InterPro" id="IPR011598">
    <property type="entry name" value="bHLH_dom"/>
</dbReference>
<feature type="compositionally biased region" description="Pro residues" evidence="6">
    <location>
        <begin position="251"/>
        <end position="269"/>
    </location>
</feature>
<keyword evidence="3" id="KW-0238">DNA-binding</keyword>
<dbReference type="GO" id="GO:0005634">
    <property type="term" value="C:nucleus"/>
    <property type="evidence" value="ECO:0007669"/>
    <property type="project" value="UniProtKB-SubCell"/>
</dbReference>
<keyword evidence="5" id="KW-0539">Nucleus</keyword>
<dbReference type="GO" id="GO:0046983">
    <property type="term" value="F:protein dimerization activity"/>
    <property type="evidence" value="ECO:0007669"/>
    <property type="project" value="InterPro"/>
</dbReference>
<evidence type="ECO:0000313" key="10">
    <source>
        <dbReference type="Proteomes" id="UP001378592"/>
    </source>
</evidence>
<dbReference type="SUPFAM" id="SSF158457">
    <property type="entry name" value="Orange domain-like"/>
    <property type="match status" value="1"/>
</dbReference>